<dbReference type="RefSeq" id="WP_145211194.1">
    <property type="nucleotide sequence ID" value="NZ_CP036432.1"/>
</dbReference>
<protein>
    <submittedName>
        <fullName evidence="1">Uncharacterized protein</fullName>
    </submittedName>
</protein>
<reference evidence="1 2" key="1">
    <citation type="submission" date="2019-02" db="EMBL/GenBank/DDBJ databases">
        <title>Deep-cultivation of Planctomycetes and their phenomic and genomic characterization uncovers novel biology.</title>
        <authorList>
            <person name="Wiegand S."/>
            <person name="Jogler M."/>
            <person name="Boedeker C."/>
            <person name="Pinto D."/>
            <person name="Vollmers J."/>
            <person name="Rivas-Marin E."/>
            <person name="Kohn T."/>
            <person name="Peeters S.H."/>
            <person name="Heuer A."/>
            <person name="Rast P."/>
            <person name="Oberbeckmann S."/>
            <person name="Bunk B."/>
            <person name="Jeske O."/>
            <person name="Meyerdierks A."/>
            <person name="Storesund J.E."/>
            <person name="Kallscheuer N."/>
            <person name="Luecker S."/>
            <person name="Lage O.M."/>
            <person name="Pohl T."/>
            <person name="Merkel B.J."/>
            <person name="Hornburger P."/>
            <person name="Mueller R.-W."/>
            <person name="Bruemmer F."/>
            <person name="Labrenz M."/>
            <person name="Spormann A.M."/>
            <person name="Op den Camp H."/>
            <person name="Overmann J."/>
            <person name="Amann R."/>
            <person name="Jetten M.S.M."/>
            <person name="Mascher T."/>
            <person name="Medema M.H."/>
            <person name="Devos D.P."/>
            <person name="Kaster A.-K."/>
            <person name="Ovreas L."/>
            <person name="Rohde M."/>
            <person name="Galperin M.Y."/>
            <person name="Jogler C."/>
        </authorList>
    </citation>
    <scope>NUCLEOTIDE SEQUENCE [LARGE SCALE GENOMIC DNA]</scope>
    <source>
        <strain evidence="1 2">TBK1r</strain>
    </source>
</reference>
<keyword evidence="2" id="KW-1185">Reference proteome</keyword>
<organism evidence="1 2">
    <name type="scientific">Stieleria magnilauensis</name>
    <dbReference type="NCBI Taxonomy" id="2527963"/>
    <lineage>
        <taxon>Bacteria</taxon>
        <taxon>Pseudomonadati</taxon>
        <taxon>Planctomycetota</taxon>
        <taxon>Planctomycetia</taxon>
        <taxon>Pirellulales</taxon>
        <taxon>Pirellulaceae</taxon>
        <taxon>Stieleria</taxon>
    </lineage>
</organism>
<gene>
    <name evidence="1" type="ORF">TBK1r_27640</name>
</gene>
<dbReference type="Proteomes" id="UP000318081">
    <property type="component" value="Chromosome"/>
</dbReference>
<sequence length="195" mass="21163">MPLSGRDIQEGVAGSDAHRLYGEVEDAIAANTYSESELRVVNAVRELYRRAAAETPGGAGALGGSRVFEGGHVLLNDKGTWYTWLKARAGKSQKQNAGQSRVRWSSHESTSQNQYEIPLGGLGCILFGKINGKTWFQNEAHAATTTLSDSILHGLDWVKHKWSGNQQVGALGYSPFSEKNGTHLVLSHPPSPDDY</sequence>
<dbReference type="EMBL" id="CP036432">
    <property type="protein sequence ID" value="QDV83821.1"/>
    <property type="molecule type" value="Genomic_DNA"/>
</dbReference>
<name>A0ABX5XT53_9BACT</name>
<proteinExistence type="predicted"/>
<accession>A0ABX5XT53</accession>
<evidence type="ECO:0000313" key="1">
    <source>
        <dbReference type="EMBL" id="QDV83821.1"/>
    </source>
</evidence>
<evidence type="ECO:0000313" key="2">
    <source>
        <dbReference type="Proteomes" id="UP000318081"/>
    </source>
</evidence>